<evidence type="ECO:0000256" key="4">
    <source>
        <dbReference type="ARBA" id="ARBA00022840"/>
    </source>
</evidence>
<comment type="function">
    <text evidence="7">Adds poly(A) tail to the 3' end of many RNAs, which usually targets these RNAs for decay. Plays a significant role in the global control of gene expression, through influencing the rate of transcript degradation, and in the general RNA quality control.</text>
</comment>
<keyword evidence="4 7" id="KW-0067">ATP-binding</keyword>
<evidence type="ECO:0000259" key="11">
    <source>
        <dbReference type="Pfam" id="PF12626"/>
    </source>
</evidence>
<dbReference type="InterPro" id="IPR010206">
    <property type="entry name" value="PolA_pol_I"/>
</dbReference>
<dbReference type="InterPro" id="IPR002646">
    <property type="entry name" value="PolA_pol_head_dom"/>
</dbReference>
<dbReference type="InterPro" id="IPR052191">
    <property type="entry name" value="tRNA_ntf/polyA_polymerase_I"/>
</dbReference>
<dbReference type="Pfam" id="PF01743">
    <property type="entry name" value="PolyA_pol"/>
    <property type="match status" value="1"/>
</dbReference>
<evidence type="ECO:0000313" key="13">
    <source>
        <dbReference type="EMBL" id="UZE95875.1"/>
    </source>
</evidence>
<evidence type="ECO:0000256" key="7">
    <source>
        <dbReference type="HAMAP-Rule" id="MF_00957"/>
    </source>
</evidence>
<organism evidence="13 14">
    <name type="scientific">Alkalimarinus alittae</name>
    <dbReference type="NCBI Taxonomy" id="2961619"/>
    <lineage>
        <taxon>Bacteria</taxon>
        <taxon>Pseudomonadati</taxon>
        <taxon>Pseudomonadota</taxon>
        <taxon>Gammaproteobacteria</taxon>
        <taxon>Alteromonadales</taxon>
        <taxon>Alteromonadaceae</taxon>
        <taxon>Alkalimarinus</taxon>
    </lineage>
</organism>
<name>A0ABY6N1G9_9ALTE</name>
<keyword evidence="3 7" id="KW-0547">Nucleotide-binding</keyword>
<keyword evidence="6 7" id="KW-0804">Transcription</keyword>
<feature type="domain" description="Poly A polymerase head" evidence="10">
    <location>
        <begin position="63"/>
        <end position="194"/>
    </location>
</feature>
<evidence type="ECO:0000256" key="2">
    <source>
        <dbReference type="ARBA" id="ARBA00022679"/>
    </source>
</evidence>
<dbReference type="NCBIfam" id="TIGR01942">
    <property type="entry name" value="pcnB"/>
    <property type="match status" value="1"/>
</dbReference>
<sequence length="462" mass="52880">MVLKKAKRLWDRVKNGANQLSIEEAPQSELNIIPRDNHPVSRKDISSPALKVLYRLNNADYQAYLVGGGVRDLLLGLSPKDFDIATDAHPEEVHRLFKNSRLIGRRFKLVHVLFGREVIEVATFRGHHEAPKLSANQSTSSEDGMLLRDNVYGTMEEDALRRDFTINALYYCVKDFTIYDYANGLEDIEKRQLRLIGDPATRYREDPVRMLRAVRFAVKLDFTIAPETEEPIFELASLLNNIPAARLFDEVLKLMLSGKALTTFQMLRHYNLFGQLFPGSEKSLKQGPERYLKLVEQALINTDLRIKQKKPVTPAFLYASLLWPALEDQWSKNKESGTPPFPALQQASQKVITMQCKSTSIPKRFSLNMKEIWEMQIRLPKRSGNKAAQLIAQPRFRAAYDFLLLREQSGENLGGLGQWWTDYQASDENIQRKMSSSAKENGPRPRRRKKRYSGSAPNSSTH</sequence>
<feature type="active site" evidence="7">
    <location>
        <position position="81"/>
    </location>
</feature>
<dbReference type="Pfam" id="PF12627">
    <property type="entry name" value="PolyA_pol_RNAbd"/>
    <property type="match status" value="1"/>
</dbReference>
<feature type="active site" evidence="7">
    <location>
        <position position="83"/>
    </location>
</feature>
<dbReference type="CDD" id="cd05398">
    <property type="entry name" value="NT_ClassII-CCAase"/>
    <property type="match status" value="1"/>
</dbReference>
<dbReference type="Gene3D" id="3.30.460.10">
    <property type="entry name" value="Beta Polymerase, domain 2"/>
    <property type="match status" value="1"/>
</dbReference>
<evidence type="ECO:0000256" key="9">
    <source>
        <dbReference type="SAM" id="MobiDB-lite"/>
    </source>
</evidence>
<feature type="compositionally biased region" description="Polar residues" evidence="9">
    <location>
        <begin position="430"/>
        <end position="439"/>
    </location>
</feature>
<feature type="active site" evidence="7">
    <location>
        <position position="163"/>
    </location>
</feature>
<dbReference type="PANTHER" id="PTHR43051">
    <property type="entry name" value="POLYNUCLEOTIDE ADENYLYLTRANSFERASE FAMILY PROTEIN"/>
    <property type="match status" value="1"/>
</dbReference>
<keyword evidence="2 7" id="KW-0808">Transferase</keyword>
<evidence type="ECO:0000259" key="10">
    <source>
        <dbReference type="Pfam" id="PF01743"/>
    </source>
</evidence>
<dbReference type="HAMAP" id="MF_00957">
    <property type="entry name" value="PolyA_pol"/>
    <property type="match status" value="1"/>
</dbReference>
<keyword evidence="13" id="KW-0548">Nucleotidyltransferase</keyword>
<evidence type="ECO:0000256" key="8">
    <source>
        <dbReference type="RuleBase" id="RU003953"/>
    </source>
</evidence>
<evidence type="ECO:0000256" key="3">
    <source>
        <dbReference type="ARBA" id="ARBA00022741"/>
    </source>
</evidence>
<dbReference type="SUPFAM" id="SSF81301">
    <property type="entry name" value="Nucleotidyltransferase"/>
    <property type="match status" value="1"/>
</dbReference>
<dbReference type="EMBL" id="CP100390">
    <property type="protein sequence ID" value="UZE95875.1"/>
    <property type="molecule type" value="Genomic_DNA"/>
</dbReference>
<feature type="region of interest" description="Disordered" evidence="9">
    <location>
        <begin position="430"/>
        <end position="462"/>
    </location>
</feature>
<keyword evidence="14" id="KW-1185">Reference proteome</keyword>
<feature type="domain" description="tRNA nucleotidyltransferase/poly(A) polymerase RNA and SrmB- binding" evidence="12">
    <location>
        <begin position="221"/>
        <end position="280"/>
    </location>
</feature>
<evidence type="ECO:0000256" key="1">
    <source>
        <dbReference type="ARBA" id="ARBA00022664"/>
    </source>
</evidence>
<dbReference type="Proteomes" id="UP001163739">
    <property type="component" value="Chromosome"/>
</dbReference>
<dbReference type="InterPro" id="IPR025866">
    <property type="entry name" value="PolyA_pol_arg_C_dom"/>
</dbReference>
<dbReference type="SUPFAM" id="SSF81891">
    <property type="entry name" value="Poly A polymerase C-terminal region-like"/>
    <property type="match status" value="1"/>
</dbReference>
<comment type="similarity">
    <text evidence="7 8">Belongs to the tRNA nucleotidyltransferase/poly(A) polymerase family.</text>
</comment>
<accession>A0ABY6N1G9</accession>
<keyword evidence="5 7" id="KW-0694">RNA-binding</keyword>
<dbReference type="InterPro" id="IPR043519">
    <property type="entry name" value="NT_sf"/>
</dbReference>
<evidence type="ECO:0000313" key="14">
    <source>
        <dbReference type="Proteomes" id="UP001163739"/>
    </source>
</evidence>
<evidence type="ECO:0000256" key="5">
    <source>
        <dbReference type="ARBA" id="ARBA00022884"/>
    </source>
</evidence>
<keyword evidence="1 7" id="KW-0507">mRNA processing</keyword>
<evidence type="ECO:0000259" key="12">
    <source>
        <dbReference type="Pfam" id="PF12627"/>
    </source>
</evidence>
<dbReference type="InterPro" id="IPR032828">
    <property type="entry name" value="PolyA_RNA-bd"/>
</dbReference>
<dbReference type="Pfam" id="PF12626">
    <property type="entry name" value="PolyA_pol_arg_C"/>
    <property type="match status" value="1"/>
</dbReference>
<gene>
    <name evidence="7 13" type="primary">pcnB</name>
    <name evidence="13" type="ORF">NKI27_17785</name>
</gene>
<dbReference type="GO" id="GO:1990817">
    <property type="term" value="F:poly(A) RNA polymerase activity"/>
    <property type="evidence" value="ECO:0007669"/>
    <property type="project" value="UniProtKB-EC"/>
</dbReference>
<reference evidence="13" key="1">
    <citation type="submission" date="2022-06" db="EMBL/GenBank/DDBJ databases">
        <title>Alkalimarinus sp. nov., isolated from gut of a Alitta virens.</title>
        <authorList>
            <person name="Yang A.I."/>
            <person name="Shin N.-R."/>
        </authorList>
    </citation>
    <scope>NUCLEOTIDE SEQUENCE</scope>
    <source>
        <strain evidence="13">A2M4</strain>
    </source>
</reference>
<dbReference type="EC" id="2.7.7.19" evidence="7"/>
<dbReference type="PANTHER" id="PTHR43051:SF1">
    <property type="entry name" value="POLYNUCLEOTIDE ADENYLYLTRANSFERASE FAMILY PROTEIN"/>
    <property type="match status" value="1"/>
</dbReference>
<protein>
    <recommendedName>
        <fullName evidence="7">Poly(A) polymerase I</fullName>
        <shortName evidence="7">PAP I</shortName>
        <ecNumber evidence="7">2.7.7.19</ecNumber>
    </recommendedName>
</protein>
<comment type="catalytic activity">
    <reaction evidence="7">
        <text>RNA(n) + ATP = RNA(n)-3'-adenine ribonucleotide + diphosphate</text>
        <dbReference type="Rhea" id="RHEA:11332"/>
        <dbReference type="Rhea" id="RHEA-COMP:14527"/>
        <dbReference type="Rhea" id="RHEA-COMP:17347"/>
        <dbReference type="ChEBI" id="CHEBI:30616"/>
        <dbReference type="ChEBI" id="CHEBI:33019"/>
        <dbReference type="ChEBI" id="CHEBI:140395"/>
        <dbReference type="ChEBI" id="CHEBI:173115"/>
        <dbReference type="EC" id="2.7.7.19"/>
    </reaction>
</comment>
<proteinExistence type="inferred from homology"/>
<evidence type="ECO:0000256" key="6">
    <source>
        <dbReference type="ARBA" id="ARBA00023163"/>
    </source>
</evidence>
<feature type="domain" description="Polymerase A arginine-rich C-terminal" evidence="11">
    <location>
        <begin position="337"/>
        <end position="451"/>
    </location>
</feature>
<dbReference type="Gene3D" id="1.10.3090.10">
    <property type="entry name" value="cca-adding enzyme, domain 2"/>
    <property type="match status" value="1"/>
</dbReference>